<evidence type="ECO:0000259" key="16">
    <source>
        <dbReference type="Pfam" id="PF17900"/>
    </source>
</evidence>
<evidence type="ECO:0000256" key="10">
    <source>
        <dbReference type="ARBA" id="ARBA00022833"/>
    </source>
</evidence>
<keyword evidence="18" id="KW-1185">Reference proteome</keyword>
<comment type="cofactor">
    <cofactor evidence="2">
        <name>Zn(2+)</name>
        <dbReference type="ChEBI" id="CHEBI:29105"/>
    </cofactor>
</comment>
<protein>
    <recommendedName>
        <fullName evidence="5 12">Aminopeptidase N</fullName>
        <ecNumber evidence="4 12">3.4.11.2</ecNumber>
    </recommendedName>
</protein>
<evidence type="ECO:0000256" key="6">
    <source>
        <dbReference type="ARBA" id="ARBA00022438"/>
    </source>
</evidence>
<proteinExistence type="inferred from homology"/>
<dbReference type="Pfam" id="PF17900">
    <property type="entry name" value="Peptidase_M1_N"/>
    <property type="match status" value="1"/>
</dbReference>
<dbReference type="EC" id="3.4.11.2" evidence="4 12"/>
<sequence>MSQPSTIHLKDYLPPAFLIDQVELDVDLHLENTRVVSRLHLRRNPQRPEPGLPLELHGQELTLHSIQVNGAPFSDYQLTESGITLHHLPDQAVLETQVEISPAQNTALEGLYISGGHFCTQCEAEGFRRITYYLDRPDVLARFRTRISADAARYPVLLSNGNLIEQGQLEGGRHFVCWEDPFPKPAYLFALVGGQLHAVKDQFTTLSGRKVALELWVEEENLHKGQHALTSLKKAMQWDETVYGREYDLDIYMIVAVNDFNMGAMENKGLNIFNSACVLADPKSATDRAFHRVESVVAHEYFHNWSGNRVTCRDWFQLSLKEGFTVFRDQQFSADQHSAAVERIQNVALLRTAQFAEDAGPTAHPVRPESYIEINNFYTLTIYEKGAEIVRMLAELLGWPTFRRGSDLYFERFDGQAVTIEDFVACMAEVSGQDLSQFMRWYHQAGTPQLRVERHYDPAARTFTLTLHQQTPPTPGQSDKQPLLIPVKLGLLDAQGQDLPLILKGEALGDETVIHLREASQSWVFEQLDAAPLPSLLRGFSAPVKLDYPRTDAELALQLTQDSDGFNRWEAGQKLALNAIDALIQQQQQGQDLQLHPSLVSAFAALLQDHQDPMMLAELLQLPSEAYIAEQYACVDIDAIHIARDYARKMLATRFYDAFLALYQRFDLQAPWSAEPEQLAARQLKNTCLAYLVATESEAAFTLAQQQFEQADNMTDQLAALTALAHAEDPAQGQAALRAFEQRWQQDALVMDSWFSVQVTRPYADALDRLHQLKTHPAFSMKNPNKVRALLGAFCQQNPSRFHRRDGAGYAALADAVIELNQLNPQIAARLVLPLTRHQRMDDHRKAQMKAELQRIQDQPLSPDVYEVVSKALAS</sequence>
<dbReference type="Gene3D" id="3.30.2010.30">
    <property type="match status" value="1"/>
</dbReference>
<feature type="domain" description="Peptidase M1 alanyl aminopeptidase C-terminal" evidence="15">
    <location>
        <begin position="552"/>
        <end position="874"/>
    </location>
</feature>
<organism evidence="17 18">
    <name type="scientific">Marinospirillum alkalitolerans</name>
    <dbReference type="NCBI Taxonomy" id="3123374"/>
    <lineage>
        <taxon>Bacteria</taxon>
        <taxon>Pseudomonadati</taxon>
        <taxon>Pseudomonadota</taxon>
        <taxon>Gammaproteobacteria</taxon>
        <taxon>Oceanospirillales</taxon>
        <taxon>Oceanospirillaceae</taxon>
        <taxon>Marinospirillum</taxon>
    </lineage>
</organism>
<dbReference type="InterPro" id="IPR045357">
    <property type="entry name" value="Aminopeptidase_N-like_N"/>
</dbReference>
<feature type="domain" description="Peptidase M1 alanyl aminopeptidase Ig-like fold" evidence="14">
    <location>
        <begin position="446"/>
        <end position="548"/>
    </location>
</feature>
<dbReference type="EMBL" id="JBANFI010000001">
    <property type="protein sequence ID" value="MFK7159593.1"/>
    <property type="molecule type" value="Genomic_DNA"/>
</dbReference>
<keyword evidence="11" id="KW-0482">Metalloprotease</keyword>
<keyword evidence="10" id="KW-0862">Zinc</keyword>
<dbReference type="InterPro" id="IPR001930">
    <property type="entry name" value="Peptidase_M1"/>
</dbReference>
<evidence type="ECO:0000256" key="5">
    <source>
        <dbReference type="ARBA" id="ARBA00015611"/>
    </source>
</evidence>
<feature type="domain" description="Peptidase M1 membrane alanine aminopeptidase" evidence="13">
    <location>
        <begin position="228"/>
        <end position="441"/>
    </location>
</feature>
<dbReference type="Proteomes" id="UP001621714">
    <property type="component" value="Unassembled WGS sequence"/>
</dbReference>
<dbReference type="Gene3D" id="2.60.40.1840">
    <property type="match status" value="1"/>
</dbReference>
<dbReference type="InterPro" id="IPR038438">
    <property type="entry name" value="PepN_Ig-like_sf"/>
</dbReference>
<evidence type="ECO:0000259" key="13">
    <source>
        <dbReference type="Pfam" id="PF01433"/>
    </source>
</evidence>
<dbReference type="InterPro" id="IPR037144">
    <property type="entry name" value="Peptidase_M1_pepN_C_sf"/>
</dbReference>
<dbReference type="RefSeq" id="WP_405336196.1">
    <property type="nucleotide sequence ID" value="NZ_JBANFI010000001.1"/>
</dbReference>
<dbReference type="InterPro" id="IPR035414">
    <property type="entry name" value="Peptidase_M1_pepN_Ig-like"/>
</dbReference>
<dbReference type="Gene3D" id="2.60.40.1730">
    <property type="entry name" value="tricorn interacting facor f3 domain"/>
    <property type="match status" value="1"/>
</dbReference>
<keyword evidence="8" id="KW-0479">Metal-binding</keyword>
<evidence type="ECO:0000313" key="18">
    <source>
        <dbReference type="Proteomes" id="UP001621714"/>
    </source>
</evidence>
<evidence type="ECO:0000256" key="11">
    <source>
        <dbReference type="ARBA" id="ARBA00023049"/>
    </source>
</evidence>
<dbReference type="PANTHER" id="PTHR46322:SF1">
    <property type="entry name" value="PUROMYCIN-SENSITIVE AMINOPEPTIDASE"/>
    <property type="match status" value="1"/>
</dbReference>
<name>A0ABW8PTI1_9GAMM</name>
<evidence type="ECO:0000256" key="1">
    <source>
        <dbReference type="ARBA" id="ARBA00000098"/>
    </source>
</evidence>
<dbReference type="Pfam" id="PF01433">
    <property type="entry name" value="Peptidase_M1"/>
    <property type="match status" value="1"/>
</dbReference>
<dbReference type="GO" id="GO:0016285">
    <property type="term" value="F:alanyl aminopeptidase activity"/>
    <property type="evidence" value="ECO:0007669"/>
    <property type="project" value="UniProtKB-EC"/>
</dbReference>
<evidence type="ECO:0000259" key="15">
    <source>
        <dbReference type="Pfam" id="PF17432"/>
    </source>
</evidence>
<dbReference type="Pfam" id="PF11940">
    <property type="entry name" value="DUF3458"/>
    <property type="match status" value="1"/>
</dbReference>
<dbReference type="Gene3D" id="1.25.50.10">
    <property type="entry name" value="Peptidase M1, alanyl aminopeptidase, C-terminal domain"/>
    <property type="match status" value="1"/>
</dbReference>
<dbReference type="InterPro" id="IPR027268">
    <property type="entry name" value="Peptidase_M4/M1_CTD_sf"/>
</dbReference>
<evidence type="ECO:0000256" key="2">
    <source>
        <dbReference type="ARBA" id="ARBA00001947"/>
    </source>
</evidence>
<keyword evidence="6 17" id="KW-0031">Aminopeptidase</keyword>
<evidence type="ECO:0000256" key="9">
    <source>
        <dbReference type="ARBA" id="ARBA00022801"/>
    </source>
</evidence>
<accession>A0ABW8PTI1</accession>
<dbReference type="CDD" id="cd09600">
    <property type="entry name" value="M1_APN"/>
    <property type="match status" value="1"/>
</dbReference>
<evidence type="ECO:0000256" key="7">
    <source>
        <dbReference type="ARBA" id="ARBA00022670"/>
    </source>
</evidence>
<evidence type="ECO:0000313" key="17">
    <source>
        <dbReference type="EMBL" id="MFK7159593.1"/>
    </source>
</evidence>
<dbReference type="NCBIfam" id="TIGR02414">
    <property type="entry name" value="pepN_proteo"/>
    <property type="match status" value="1"/>
</dbReference>
<evidence type="ECO:0000256" key="12">
    <source>
        <dbReference type="NCBIfam" id="TIGR02414"/>
    </source>
</evidence>
<dbReference type="SUPFAM" id="SSF55486">
    <property type="entry name" value="Metalloproteases ('zincins'), catalytic domain"/>
    <property type="match status" value="1"/>
</dbReference>
<dbReference type="InterPro" id="IPR012779">
    <property type="entry name" value="Peptidase_M1_pepN"/>
</dbReference>
<dbReference type="SUPFAM" id="SSF63737">
    <property type="entry name" value="Leukotriene A4 hydrolase N-terminal domain"/>
    <property type="match status" value="1"/>
</dbReference>
<dbReference type="InterPro" id="IPR014782">
    <property type="entry name" value="Peptidase_M1_dom"/>
</dbReference>
<comment type="catalytic activity">
    <reaction evidence="1">
        <text>Release of an N-terminal amino acid, Xaa-|-Yaa- from a peptide, amide or arylamide. Xaa is preferably Ala, but may be most amino acids including Pro (slow action). When a terminal hydrophobic residue is followed by a prolyl residue, the two may be released as an intact Xaa-Pro dipeptide.</text>
        <dbReference type="EC" id="3.4.11.2"/>
    </reaction>
</comment>
<comment type="caution">
    <text evidence="17">The sequence shown here is derived from an EMBL/GenBank/DDBJ whole genome shotgun (WGS) entry which is preliminary data.</text>
</comment>
<dbReference type="Pfam" id="PF17432">
    <property type="entry name" value="DUF3458_C"/>
    <property type="match status" value="1"/>
</dbReference>
<feature type="domain" description="Aminopeptidase N-like N-terminal" evidence="16">
    <location>
        <begin position="24"/>
        <end position="188"/>
    </location>
</feature>
<dbReference type="PANTHER" id="PTHR46322">
    <property type="entry name" value="PUROMYCIN-SENSITIVE AMINOPEPTIDASE"/>
    <property type="match status" value="1"/>
</dbReference>
<evidence type="ECO:0000259" key="14">
    <source>
        <dbReference type="Pfam" id="PF11940"/>
    </source>
</evidence>
<comment type="similarity">
    <text evidence="3">Belongs to the peptidase M1 family.</text>
</comment>
<evidence type="ECO:0000256" key="3">
    <source>
        <dbReference type="ARBA" id="ARBA00010136"/>
    </source>
</evidence>
<dbReference type="InterPro" id="IPR042097">
    <property type="entry name" value="Aminopeptidase_N-like_N_sf"/>
</dbReference>
<keyword evidence="9 17" id="KW-0378">Hydrolase</keyword>
<reference evidence="17 18" key="1">
    <citation type="submission" date="2024-02" db="EMBL/GenBank/DDBJ databases">
        <title>Marinospirillum sp. MEB 164 isolated from Lonar lake sediment.</title>
        <authorList>
            <person name="Joshi A."/>
            <person name="Thite S."/>
        </authorList>
    </citation>
    <scope>NUCLEOTIDE SEQUENCE [LARGE SCALE GENOMIC DNA]</scope>
    <source>
        <strain evidence="17 18">MEB164</strain>
    </source>
</reference>
<dbReference type="PRINTS" id="PR00756">
    <property type="entry name" value="ALADIPTASE"/>
</dbReference>
<evidence type="ECO:0000256" key="4">
    <source>
        <dbReference type="ARBA" id="ARBA00012564"/>
    </source>
</evidence>
<dbReference type="InterPro" id="IPR024601">
    <property type="entry name" value="Peptidase_M1_pepN_C"/>
</dbReference>
<keyword evidence="7" id="KW-0645">Protease</keyword>
<evidence type="ECO:0000256" key="8">
    <source>
        <dbReference type="ARBA" id="ARBA00022723"/>
    </source>
</evidence>
<gene>
    <name evidence="17" type="primary">pepN</name>
    <name evidence="17" type="ORF">V6U78_00890</name>
</gene>
<dbReference type="Gene3D" id="1.10.390.10">
    <property type="entry name" value="Neutral Protease Domain 2"/>
    <property type="match status" value="1"/>
</dbReference>